<evidence type="ECO:0000256" key="2">
    <source>
        <dbReference type="ARBA" id="ARBA00006484"/>
    </source>
</evidence>
<dbReference type="WBParaSite" id="ASIM_0001840001-mRNA-1">
    <property type="protein sequence ID" value="ASIM_0001840001-mRNA-1"/>
    <property type="gene ID" value="ASIM_0001840001"/>
</dbReference>
<dbReference type="EMBL" id="UYRR01034591">
    <property type="protein sequence ID" value="VDK61479.1"/>
    <property type="molecule type" value="Genomic_DNA"/>
</dbReference>
<accession>A0A0M3KBQ3</accession>
<reference evidence="6" key="1">
    <citation type="submission" date="2017-02" db="UniProtKB">
        <authorList>
            <consortium name="WormBaseParasite"/>
        </authorList>
    </citation>
    <scope>IDENTIFICATION</scope>
</reference>
<dbReference type="SUPFAM" id="SSF51735">
    <property type="entry name" value="NAD(P)-binding Rossmann-fold domains"/>
    <property type="match status" value="1"/>
</dbReference>
<dbReference type="Pfam" id="PF00106">
    <property type="entry name" value="adh_short"/>
    <property type="match status" value="1"/>
</dbReference>
<keyword evidence="5" id="KW-1185">Reference proteome</keyword>
<evidence type="ECO:0000256" key="3">
    <source>
        <dbReference type="ARBA" id="ARBA00023002"/>
    </source>
</evidence>
<reference evidence="4 5" key="2">
    <citation type="submission" date="2018-11" db="EMBL/GenBank/DDBJ databases">
        <authorList>
            <consortium name="Pathogen Informatics"/>
        </authorList>
    </citation>
    <scope>NUCLEOTIDE SEQUENCE [LARGE SCALE GENOMIC DNA]</scope>
</reference>
<dbReference type="GO" id="GO:0048038">
    <property type="term" value="F:quinone binding"/>
    <property type="evidence" value="ECO:0007669"/>
    <property type="project" value="TreeGrafter"/>
</dbReference>
<evidence type="ECO:0000256" key="1">
    <source>
        <dbReference type="ARBA" id="ARBA00005194"/>
    </source>
</evidence>
<comment type="similarity">
    <text evidence="2">Belongs to the short-chain dehydrogenases/reductases (SDR) family.</text>
</comment>
<dbReference type="InterPro" id="IPR002347">
    <property type="entry name" value="SDR_fam"/>
</dbReference>
<dbReference type="GO" id="GO:0016616">
    <property type="term" value="F:oxidoreductase activity, acting on the CH-OH group of donors, NAD or NADP as acceptor"/>
    <property type="evidence" value="ECO:0007669"/>
    <property type="project" value="TreeGrafter"/>
</dbReference>
<dbReference type="PANTHER" id="PTHR42760">
    <property type="entry name" value="SHORT-CHAIN DEHYDROGENASES/REDUCTASES FAMILY MEMBER"/>
    <property type="match status" value="1"/>
</dbReference>
<evidence type="ECO:0000313" key="6">
    <source>
        <dbReference type="WBParaSite" id="ASIM_0001840001-mRNA-1"/>
    </source>
</evidence>
<evidence type="ECO:0000313" key="5">
    <source>
        <dbReference type="Proteomes" id="UP000267096"/>
    </source>
</evidence>
<sequence length="134" mass="14216">MARLLTGKFAVVTDGAKHTAFGCDVAQSAEVKSLVDFALKTYNSPPAIVVNNAGIIRDAPILDMTEEQFDEVVAVNLKGVYLVAQAFARAAIQQKTPQSIINMASILGKVGASERANYASTKVNECISSLRPSS</sequence>
<name>A0A0M3KBQ3_ANISI</name>
<gene>
    <name evidence="4" type="ORF">ASIM_LOCUS17801</name>
</gene>
<protein>
    <submittedName>
        <fullName evidence="6">Estradiol 17-beta-dehydrogenase 8 (inferred by orthology to a human protein)</fullName>
    </submittedName>
</protein>
<dbReference type="GO" id="GO:0006633">
    <property type="term" value="P:fatty acid biosynthetic process"/>
    <property type="evidence" value="ECO:0007669"/>
    <property type="project" value="TreeGrafter"/>
</dbReference>
<proteinExistence type="inferred from homology"/>
<dbReference type="AlphaFoldDB" id="A0A0M3KBQ3"/>
<dbReference type="Proteomes" id="UP000267096">
    <property type="component" value="Unassembled WGS sequence"/>
</dbReference>
<organism evidence="6">
    <name type="scientific">Anisakis simplex</name>
    <name type="common">Herring worm</name>
    <dbReference type="NCBI Taxonomy" id="6269"/>
    <lineage>
        <taxon>Eukaryota</taxon>
        <taxon>Metazoa</taxon>
        <taxon>Ecdysozoa</taxon>
        <taxon>Nematoda</taxon>
        <taxon>Chromadorea</taxon>
        <taxon>Rhabditida</taxon>
        <taxon>Spirurina</taxon>
        <taxon>Ascaridomorpha</taxon>
        <taxon>Ascaridoidea</taxon>
        <taxon>Anisakidae</taxon>
        <taxon>Anisakis</taxon>
        <taxon>Anisakis simplex complex</taxon>
    </lineage>
</organism>
<dbReference type="Gene3D" id="3.40.50.720">
    <property type="entry name" value="NAD(P)-binding Rossmann-like Domain"/>
    <property type="match status" value="1"/>
</dbReference>
<dbReference type="InterPro" id="IPR036291">
    <property type="entry name" value="NAD(P)-bd_dom_sf"/>
</dbReference>
<keyword evidence="3" id="KW-0560">Oxidoreductase</keyword>
<dbReference type="PANTHER" id="PTHR42760:SF83">
    <property type="entry name" value="(3R)-3-HYDROXYACYL-COA DEHYDROGENASE"/>
    <property type="match status" value="1"/>
</dbReference>
<dbReference type="OrthoDB" id="294295at2759"/>
<comment type="pathway">
    <text evidence="1">Lipid metabolism; fatty acid biosynthesis.</text>
</comment>
<evidence type="ECO:0000313" key="4">
    <source>
        <dbReference type="EMBL" id="VDK61479.1"/>
    </source>
</evidence>